<dbReference type="AlphaFoldDB" id="A0A0R2H6Y9"/>
<dbReference type="Proteomes" id="UP000051992">
    <property type="component" value="Unassembled WGS sequence"/>
</dbReference>
<evidence type="ECO:0000313" key="1">
    <source>
        <dbReference type="EMBL" id="KRN46325.1"/>
    </source>
</evidence>
<name>A0A0R2H6Y9_WEIVI</name>
<gene>
    <name evidence="1" type="ORF">IV50_GL000594</name>
</gene>
<proteinExistence type="predicted"/>
<sequence length="221" mass="25393">MALMDKQIDVWQPTMVAKMQAQIEELDIECLVLNQVGQHQQQGIAELYPQHFYLNDGITRIYQDNLGYQLSVQLPDTWQTVFSTIYLKAQAHYGQVILCRTNLVKLWHRQLAPQIKLVVAETQTYVIAIISTPSVHKIKAQHLLEVHDLLRAQIKPVILCVPHQVASGLPSPHWQGGLDKKFHQGRLCELEAYFDFGLVFDTQRTWDVLGDKTQRAILPDF</sequence>
<dbReference type="EMBL" id="JQBM01000002">
    <property type="protein sequence ID" value="KRN46325.1"/>
    <property type="molecule type" value="Genomic_DNA"/>
</dbReference>
<organism evidence="1 2">
    <name type="scientific">Weissella viridescens</name>
    <name type="common">Lactobacillus viridescens</name>
    <dbReference type="NCBI Taxonomy" id="1629"/>
    <lineage>
        <taxon>Bacteria</taxon>
        <taxon>Bacillati</taxon>
        <taxon>Bacillota</taxon>
        <taxon>Bacilli</taxon>
        <taxon>Lactobacillales</taxon>
        <taxon>Lactobacillaceae</taxon>
        <taxon>Weissella</taxon>
    </lineage>
</organism>
<dbReference type="PATRIC" id="fig|1629.5.peg.598"/>
<comment type="caution">
    <text evidence="1">The sequence shown here is derived from an EMBL/GenBank/DDBJ whole genome shotgun (WGS) entry which is preliminary data.</text>
</comment>
<protein>
    <submittedName>
        <fullName evidence="1">Uncharacterized protein</fullName>
    </submittedName>
</protein>
<reference evidence="1 2" key="1">
    <citation type="journal article" date="2015" name="Genome Announc.">
        <title>Expanding the biotechnology potential of lactobacilli through comparative genomics of 213 strains and associated genera.</title>
        <authorList>
            <person name="Sun Z."/>
            <person name="Harris H.M."/>
            <person name="McCann A."/>
            <person name="Guo C."/>
            <person name="Argimon S."/>
            <person name="Zhang W."/>
            <person name="Yang X."/>
            <person name="Jeffery I.B."/>
            <person name="Cooney J.C."/>
            <person name="Kagawa T.F."/>
            <person name="Liu W."/>
            <person name="Song Y."/>
            <person name="Salvetti E."/>
            <person name="Wrobel A."/>
            <person name="Rasinkangas P."/>
            <person name="Parkhill J."/>
            <person name="Rea M.C."/>
            <person name="O'Sullivan O."/>
            <person name="Ritari J."/>
            <person name="Douillard F.P."/>
            <person name="Paul Ross R."/>
            <person name="Yang R."/>
            <person name="Briner A.E."/>
            <person name="Felis G.E."/>
            <person name="de Vos W.M."/>
            <person name="Barrangou R."/>
            <person name="Klaenhammer T.R."/>
            <person name="Caufield P.W."/>
            <person name="Cui Y."/>
            <person name="Zhang H."/>
            <person name="O'Toole P.W."/>
        </authorList>
    </citation>
    <scope>NUCLEOTIDE SEQUENCE [LARGE SCALE GENOMIC DNA]</scope>
    <source>
        <strain evidence="1 2">DSM 20410</strain>
    </source>
</reference>
<keyword evidence="2" id="KW-1185">Reference proteome</keyword>
<evidence type="ECO:0000313" key="2">
    <source>
        <dbReference type="Proteomes" id="UP000051992"/>
    </source>
</evidence>
<accession>A0A0R2H6Y9</accession>